<dbReference type="CDD" id="cd09629">
    <property type="entry name" value="DOMON_CIL1_like"/>
    <property type="match status" value="1"/>
</dbReference>
<dbReference type="OMA" id="DYRKYWN"/>
<feature type="compositionally biased region" description="Basic and acidic residues" evidence="10">
    <location>
        <begin position="399"/>
        <end position="413"/>
    </location>
</feature>
<dbReference type="Pfam" id="PF04526">
    <property type="entry name" value="DUF568"/>
    <property type="match status" value="1"/>
</dbReference>
<feature type="transmembrane region" description="Helical" evidence="11">
    <location>
        <begin position="263"/>
        <end position="289"/>
    </location>
</feature>
<evidence type="ECO:0000313" key="16">
    <source>
        <dbReference type="Proteomes" id="UP000594261"/>
    </source>
</evidence>
<dbReference type="RefSeq" id="XP_030932416.1">
    <property type="nucleotide sequence ID" value="XM_031076556.1"/>
</dbReference>
<evidence type="ECO:0000256" key="4">
    <source>
        <dbReference type="ARBA" id="ARBA00022729"/>
    </source>
</evidence>
<feature type="transmembrane region" description="Helical" evidence="11">
    <location>
        <begin position="339"/>
        <end position="359"/>
    </location>
</feature>
<dbReference type="Proteomes" id="UP000594261">
    <property type="component" value="Chromosome 8"/>
</dbReference>
<feature type="chain" id="PRO_5029705369" description="Cytochrome b561 and DOMON domain-containing protein" evidence="12">
    <location>
        <begin position="26"/>
        <end position="432"/>
    </location>
</feature>
<keyword evidence="9" id="KW-0479">Metal-binding</keyword>
<evidence type="ECO:0000256" key="12">
    <source>
        <dbReference type="SAM" id="SignalP"/>
    </source>
</evidence>
<dbReference type="OrthoDB" id="19261at2759"/>
<dbReference type="InterPro" id="IPR006593">
    <property type="entry name" value="Cyt_b561/ferric_Rdtase_TM"/>
</dbReference>
<feature type="transmembrane region" description="Helical" evidence="11">
    <location>
        <begin position="365"/>
        <end position="389"/>
    </location>
</feature>
<evidence type="ECO:0000313" key="15">
    <source>
        <dbReference type="EnsemblPlants" id="QL08p008769:mrna"/>
    </source>
</evidence>
<dbReference type="InterPro" id="IPR045265">
    <property type="entry name" value="AIR12_DOMON"/>
</dbReference>
<evidence type="ECO:0000256" key="10">
    <source>
        <dbReference type="SAM" id="MobiDB-lite"/>
    </source>
</evidence>
<keyword evidence="16" id="KW-1185">Reference proteome</keyword>
<keyword evidence="2 8" id="KW-0813">Transport</keyword>
<dbReference type="AlphaFoldDB" id="A0A7N2M975"/>
<dbReference type="EnsemblPlants" id="QL08p008769:mrna">
    <property type="protein sequence ID" value="QL08p008769:mrna"/>
    <property type="gene ID" value="QL08p008769"/>
</dbReference>
<dbReference type="InParanoid" id="A0A7N2M975"/>
<feature type="binding site" description="axial binding residue" evidence="9">
    <location>
        <position position="337"/>
    </location>
    <ligand>
        <name>heme b</name>
        <dbReference type="ChEBI" id="CHEBI:60344"/>
        <label>1</label>
    </ligand>
    <ligandPart>
        <name>Fe</name>
        <dbReference type="ChEBI" id="CHEBI:18248"/>
    </ligandPart>
</feature>
<dbReference type="PROSITE" id="PS50939">
    <property type="entry name" value="CYTOCHROME_B561"/>
    <property type="match status" value="1"/>
</dbReference>
<dbReference type="PIRSF" id="PIRSF037471">
    <property type="entry name" value="UCP037471"/>
    <property type="match status" value="1"/>
</dbReference>
<dbReference type="PANTHER" id="PTHR23130">
    <property type="entry name" value="CYTOCHROME B561 AND DOMON DOMAIN-CONTAINING PROTEIN"/>
    <property type="match status" value="1"/>
</dbReference>
<feature type="compositionally biased region" description="Polar residues" evidence="10">
    <location>
        <begin position="414"/>
        <end position="432"/>
    </location>
</feature>
<dbReference type="InterPro" id="IPR005018">
    <property type="entry name" value="DOMON_domain"/>
</dbReference>
<dbReference type="GeneID" id="115958170"/>
<dbReference type="GO" id="GO:0016020">
    <property type="term" value="C:membrane"/>
    <property type="evidence" value="ECO:0007669"/>
    <property type="project" value="UniProtKB-SubCell"/>
</dbReference>
<dbReference type="CDD" id="cd08760">
    <property type="entry name" value="Cyt_b561_FRRS1_like"/>
    <property type="match status" value="1"/>
</dbReference>
<feature type="binding site" description="axial binding residue" evidence="9">
    <location>
        <position position="227"/>
    </location>
    <ligand>
        <name>heme b</name>
        <dbReference type="ChEBI" id="CHEBI:60344"/>
        <label>1</label>
    </ligand>
    <ligandPart>
        <name>Fe</name>
        <dbReference type="ChEBI" id="CHEBI:18248"/>
    </ligandPart>
</feature>
<organism evidence="15 16">
    <name type="scientific">Quercus lobata</name>
    <name type="common">Valley oak</name>
    <dbReference type="NCBI Taxonomy" id="97700"/>
    <lineage>
        <taxon>Eukaryota</taxon>
        <taxon>Viridiplantae</taxon>
        <taxon>Streptophyta</taxon>
        <taxon>Embryophyta</taxon>
        <taxon>Tracheophyta</taxon>
        <taxon>Spermatophyta</taxon>
        <taxon>Magnoliopsida</taxon>
        <taxon>eudicotyledons</taxon>
        <taxon>Gunneridae</taxon>
        <taxon>Pentapetalae</taxon>
        <taxon>rosids</taxon>
        <taxon>fabids</taxon>
        <taxon>Fagales</taxon>
        <taxon>Fagaceae</taxon>
        <taxon>Quercus</taxon>
    </lineage>
</organism>
<dbReference type="SMART" id="SM00665">
    <property type="entry name" value="B561"/>
    <property type="match status" value="1"/>
</dbReference>
<evidence type="ECO:0000256" key="2">
    <source>
        <dbReference type="ARBA" id="ARBA00022448"/>
    </source>
</evidence>
<evidence type="ECO:0000256" key="5">
    <source>
        <dbReference type="ARBA" id="ARBA00022982"/>
    </source>
</evidence>
<feature type="transmembrane region" description="Helical" evidence="11">
    <location>
        <begin position="301"/>
        <end position="319"/>
    </location>
</feature>
<feature type="signal peptide" evidence="12">
    <location>
        <begin position="1"/>
        <end position="25"/>
    </location>
</feature>
<keyword evidence="9" id="KW-0408">Iron</keyword>
<evidence type="ECO:0000256" key="6">
    <source>
        <dbReference type="ARBA" id="ARBA00022989"/>
    </source>
</evidence>
<comment type="subcellular location">
    <subcellularLocation>
        <location evidence="1">Membrane</location>
    </subcellularLocation>
</comment>
<feature type="region of interest" description="Disordered" evidence="10">
    <location>
        <begin position="399"/>
        <end position="432"/>
    </location>
</feature>
<proteinExistence type="predicted"/>
<reference evidence="15" key="2">
    <citation type="submission" date="2021-01" db="UniProtKB">
        <authorList>
            <consortium name="EnsemblPlants"/>
        </authorList>
    </citation>
    <scope>IDENTIFICATION</scope>
</reference>
<protein>
    <recommendedName>
        <fullName evidence="8">Cytochrome b561 and DOMON domain-containing protein</fullName>
    </recommendedName>
</protein>
<evidence type="ECO:0000256" key="7">
    <source>
        <dbReference type="ARBA" id="ARBA00023136"/>
    </source>
</evidence>
<feature type="binding site" description="axial binding residue" evidence="9">
    <location>
        <position position="268"/>
    </location>
    <ligand>
        <name>heme b</name>
        <dbReference type="ChEBI" id="CHEBI:60344"/>
        <label>1</label>
    </ligand>
    <ligandPart>
        <name>Fe</name>
        <dbReference type="ChEBI" id="CHEBI:18248"/>
    </ligandPart>
</feature>
<feature type="domain" description="DOMON" evidence="13">
    <location>
        <begin position="54"/>
        <end position="182"/>
    </location>
</feature>
<dbReference type="PROSITE" id="PS50836">
    <property type="entry name" value="DOMON"/>
    <property type="match status" value="1"/>
</dbReference>
<evidence type="ECO:0000256" key="3">
    <source>
        <dbReference type="ARBA" id="ARBA00022692"/>
    </source>
</evidence>
<name>A0A7N2M975_QUELO</name>
<dbReference type="Gramene" id="QL08p008769:mrna">
    <property type="protein sequence ID" value="QL08p008769:mrna"/>
    <property type="gene ID" value="QL08p008769"/>
</dbReference>
<keyword evidence="6 11" id="KW-1133">Transmembrane helix</keyword>
<evidence type="ECO:0000259" key="14">
    <source>
        <dbReference type="PROSITE" id="PS50939"/>
    </source>
</evidence>
<evidence type="ECO:0000259" key="13">
    <source>
        <dbReference type="PROSITE" id="PS50836"/>
    </source>
</evidence>
<feature type="domain" description="Cytochrome b561" evidence="14">
    <location>
        <begin position="189"/>
        <end position="392"/>
    </location>
</feature>
<accession>A0A7N2M975</accession>
<dbReference type="GO" id="GO:0046872">
    <property type="term" value="F:metal ion binding"/>
    <property type="evidence" value="ECO:0007669"/>
    <property type="project" value="UniProtKB-KW"/>
</dbReference>
<dbReference type="InterPro" id="IPR017214">
    <property type="entry name" value="UCP037471"/>
</dbReference>
<feature type="transmembrane region" description="Helical" evidence="11">
    <location>
        <begin position="229"/>
        <end position="251"/>
    </location>
</feature>
<evidence type="ECO:0000256" key="8">
    <source>
        <dbReference type="PIRNR" id="PIRNR037471"/>
    </source>
</evidence>
<comment type="cofactor">
    <cofactor evidence="8">
        <name>heme b</name>
        <dbReference type="ChEBI" id="CHEBI:60344"/>
    </cofactor>
    <text evidence="8">Binds 2 heme b groups non-covalently.</text>
</comment>
<dbReference type="EMBL" id="LRBV02000008">
    <property type="status" value="NOT_ANNOTATED_CDS"/>
    <property type="molecule type" value="Genomic_DNA"/>
</dbReference>
<evidence type="ECO:0000256" key="11">
    <source>
        <dbReference type="SAM" id="Phobius"/>
    </source>
</evidence>
<evidence type="ECO:0000256" key="1">
    <source>
        <dbReference type="ARBA" id="ARBA00004370"/>
    </source>
</evidence>
<reference evidence="15 16" key="1">
    <citation type="journal article" date="2016" name="G3 (Bethesda)">
        <title>First Draft Assembly and Annotation of the Genome of a California Endemic Oak Quercus lobata Nee (Fagaceae).</title>
        <authorList>
            <person name="Sork V.L."/>
            <person name="Fitz-Gibbon S.T."/>
            <person name="Puiu D."/>
            <person name="Crepeau M."/>
            <person name="Gugger P.F."/>
            <person name="Sherman R."/>
            <person name="Stevens K."/>
            <person name="Langley C.H."/>
            <person name="Pellegrini M."/>
            <person name="Salzberg S.L."/>
        </authorList>
    </citation>
    <scope>NUCLEOTIDE SEQUENCE [LARGE SCALE GENOMIC DNA]</scope>
    <source>
        <strain evidence="15 16">cv. SW786</strain>
    </source>
</reference>
<dbReference type="PANTHER" id="PTHR23130:SF175">
    <property type="entry name" value="CYTOCHROME B561 AND DOMON DOMAIN-CONTAINING PROTEIN"/>
    <property type="match status" value="1"/>
</dbReference>
<dbReference type="Gene3D" id="1.20.120.1770">
    <property type="match status" value="1"/>
</dbReference>
<dbReference type="KEGG" id="qlo:115958170"/>
<feature type="binding site" description="axial binding residue" evidence="9">
    <location>
        <position position="301"/>
    </location>
    <ligand>
        <name>heme b</name>
        <dbReference type="ChEBI" id="CHEBI:60344"/>
        <label>1</label>
    </ligand>
    <ligandPart>
        <name>Fe</name>
        <dbReference type="ChEBI" id="CHEBI:18248"/>
    </ligandPart>
</feature>
<keyword evidence="3 11" id="KW-0812">Transmembrane</keyword>
<keyword evidence="7 8" id="KW-0472">Membrane</keyword>
<keyword evidence="5 8" id="KW-0249">Electron transport</keyword>
<evidence type="ECO:0000256" key="9">
    <source>
        <dbReference type="PIRSR" id="PIRSR037471-1"/>
    </source>
</evidence>
<gene>
    <name evidence="15" type="primary">LOC115958170</name>
</gene>
<sequence length="432" mass="49082">MSSSTELVIILITLAFLSLILNINAQTDCSESSDEFFDLASARNITKCKKLTTLGAEFGWKYNVDNHTKRLQLDIILGASLQNAMGWLAWGVNPGQRPQMVGTRAIIGIRYLNGTSVIKTYNITQYTKIGCPLLPSEISDVNVSNTQVNYSATTRYMTIHASLILPQKDYTVSKLNHVWQVGHSANDVQPLMHATTLQNVDSTETLDLDTGTCVNIGHRRRHLRTVHGILNILGWGILLPIGVIIARYFRVHPFPFDQKKKNLWFYLHVSFQSVGYVLGTIGWGIGLWLGHASKYYTFRTHRILAIFIFTFATLQMLAFRLKPKDTDDYRKHWNMYHHFLGYALLATISVNIFQGIAILKPVYTWKWAYVAILGAFGVVTIAFEIYTWIKFRNDIKDKEKKNQNDIKDKEKKNQTTNQEGKPSASTTETKAP</sequence>
<keyword evidence="4 12" id="KW-0732">Signal</keyword>